<dbReference type="STRING" id="1035707.SAMN05216552_10862"/>
<dbReference type="Gene3D" id="3.30.420.10">
    <property type="entry name" value="Ribonuclease H-like superfamily/Ribonuclease H"/>
    <property type="match status" value="1"/>
</dbReference>
<feature type="domain" description="Integrase catalytic" evidence="1">
    <location>
        <begin position="1"/>
        <end position="99"/>
    </location>
</feature>
<dbReference type="RefSeq" id="WP_143133521.1">
    <property type="nucleotide sequence ID" value="NZ_FPBO01000086.1"/>
</dbReference>
<evidence type="ECO:0000313" key="3">
    <source>
        <dbReference type="Proteomes" id="UP000199391"/>
    </source>
</evidence>
<sequence>AKLEFLSDNGGAYRAHATHALAREMGLEPIHTPVCSPQSNGIAEIFVNTFKRDYVSLMDRSNAQVVLAQLPDAFTHFNEVHPHSSLKLKSPRMFRRELARRAQESGVN</sequence>
<dbReference type="PROSITE" id="PS50994">
    <property type="entry name" value="INTEGRASE"/>
    <property type="match status" value="1"/>
</dbReference>
<reference evidence="3" key="1">
    <citation type="submission" date="2016-10" db="EMBL/GenBank/DDBJ databases">
        <authorList>
            <person name="Varghese N."/>
            <person name="Submissions S."/>
        </authorList>
    </citation>
    <scope>NUCLEOTIDE SEQUENCE [LARGE SCALE GENOMIC DNA]</scope>
    <source>
        <strain evidence="3">CGMCC 1.11014</strain>
    </source>
</reference>
<dbReference type="InterPro" id="IPR001584">
    <property type="entry name" value="Integrase_cat-core"/>
</dbReference>
<name>A0A1I7M7Z9_9BURK</name>
<dbReference type="GO" id="GO:0015074">
    <property type="term" value="P:DNA integration"/>
    <property type="evidence" value="ECO:0007669"/>
    <property type="project" value="InterPro"/>
</dbReference>
<proteinExistence type="predicted"/>
<gene>
    <name evidence="2" type="ORF">SAMN05216552_10862</name>
</gene>
<dbReference type="InterPro" id="IPR012337">
    <property type="entry name" value="RNaseH-like_sf"/>
</dbReference>
<organism evidence="2 3">
    <name type="scientific">Pseudoduganella namucuonensis</name>
    <dbReference type="NCBI Taxonomy" id="1035707"/>
    <lineage>
        <taxon>Bacteria</taxon>
        <taxon>Pseudomonadati</taxon>
        <taxon>Pseudomonadota</taxon>
        <taxon>Betaproteobacteria</taxon>
        <taxon>Burkholderiales</taxon>
        <taxon>Oxalobacteraceae</taxon>
        <taxon>Telluria group</taxon>
        <taxon>Pseudoduganella</taxon>
    </lineage>
</organism>
<protein>
    <submittedName>
        <fullName evidence="2">Integrase core domain-containing protein</fullName>
    </submittedName>
</protein>
<evidence type="ECO:0000313" key="2">
    <source>
        <dbReference type="EMBL" id="SFV18017.1"/>
    </source>
</evidence>
<dbReference type="EMBL" id="FPBO01000086">
    <property type="protein sequence ID" value="SFV18017.1"/>
    <property type="molecule type" value="Genomic_DNA"/>
</dbReference>
<dbReference type="OrthoDB" id="9774685at2"/>
<keyword evidence="3" id="KW-1185">Reference proteome</keyword>
<accession>A0A1I7M7Z9</accession>
<dbReference type="SUPFAM" id="SSF53098">
    <property type="entry name" value="Ribonuclease H-like"/>
    <property type="match status" value="1"/>
</dbReference>
<dbReference type="Proteomes" id="UP000199391">
    <property type="component" value="Unassembled WGS sequence"/>
</dbReference>
<dbReference type="AlphaFoldDB" id="A0A1I7M7Z9"/>
<dbReference type="InterPro" id="IPR036397">
    <property type="entry name" value="RNaseH_sf"/>
</dbReference>
<evidence type="ECO:0000259" key="1">
    <source>
        <dbReference type="PROSITE" id="PS50994"/>
    </source>
</evidence>
<dbReference type="Pfam" id="PF13683">
    <property type="entry name" value="rve_3"/>
    <property type="match status" value="1"/>
</dbReference>
<dbReference type="GO" id="GO:0003676">
    <property type="term" value="F:nucleic acid binding"/>
    <property type="evidence" value="ECO:0007669"/>
    <property type="project" value="InterPro"/>
</dbReference>
<feature type="non-terminal residue" evidence="2">
    <location>
        <position position="1"/>
    </location>
</feature>